<protein>
    <submittedName>
        <fullName evidence="1">Uncharacterized protein</fullName>
    </submittedName>
</protein>
<accession>A0A087TVI2</accession>
<organism evidence="1 2">
    <name type="scientific">Stegodyphus mimosarum</name>
    <name type="common">African social velvet spider</name>
    <dbReference type="NCBI Taxonomy" id="407821"/>
    <lineage>
        <taxon>Eukaryota</taxon>
        <taxon>Metazoa</taxon>
        <taxon>Ecdysozoa</taxon>
        <taxon>Arthropoda</taxon>
        <taxon>Chelicerata</taxon>
        <taxon>Arachnida</taxon>
        <taxon>Araneae</taxon>
        <taxon>Araneomorphae</taxon>
        <taxon>Entelegynae</taxon>
        <taxon>Eresoidea</taxon>
        <taxon>Eresidae</taxon>
        <taxon>Stegodyphus</taxon>
    </lineage>
</organism>
<gene>
    <name evidence="1" type="ORF">X975_05594</name>
</gene>
<dbReference type="Proteomes" id="UP000054359">
    <property type="component" value="Unassembled WGS sequence"/>
</dbReference>
<keyword evidence="2" id="KW-1185">Reference proteome</keyword>
<evidence type="ECO:0000313" key="1">
    <source>
        <dbReference type="EMBL" id="KFM69121.1"/>
    </source>
</evidence>
<sequence length="38" mass="4369">MLNLCMSCFCHCLIKFLKILLNSFTVCQMALKICKSIL</sequence>
<reference evidence="1 2" key="1">
    <citation type="submission" date="2013-11" db="EMBL/GenBank/DDBJ databases">
        <title>Genome sequencing of Stegodyphus mimosarum.</title>
        <authorList>
            <person name="Bechsgaard J."/>
        </authorList>
    </citation>
    <scope>NUCLEOTIDE SEQUENCE [LARGE SCALE GENOMIC DNA]</scope>
</reference>
<feature type="non-terminal residue" evidence="1">
    <location>
        <position position="38"/>
    </location>
</feature>
<dbReference type="AlphaFoldDB" id="A0A087TVI2"/>
<proteinExistence type="predicted"/>
<dbReference type="EMBL" id="KK116934">
    <property type="protein sequence ID" value="KFM69121.1"/>
    <property type="molecule type" value="Genomic_DNA"/>
</dbReference>
<name>A0A087TVI2_STEMI</name>
<evidence type="ECO:0000313" key="2">
    <source>
        <dbReference type="Proteomes" id="UP000054359"/>
    </source>
</evidence>